<keyword evidence="1" id="KW-0614">Plasmid</keyword>
<protein>
    <submittedName>
        <fullName evidence="1">Uncharacterized protein</fullName>
    </submittedName>
</protein>
<sequence>AEAKSIALYAKFFACCISRPLKLPPNRYELPLYSLL</sequence>
<dbReference type="EMBL" id="AF006038">
    <property type="protein sequence ID" value="AAD47134.1"/>
    <property type="molecule type" value="Genomic_DNA"/>
</dbReference>
<organism evidence="1">
    <name type="scientific">Borreliella burgdorferi</name>
    <name type="common">Lyme disease spirochete</name>
    <name type="synonym">Borrelia burgdorferi</name>
    <dbReference type="NCBI Taxonomy" id="139"/>
    <lineage>
        <taxon>Bacteria</taxon>
        <taxon>Pseudomonadati</taxon>
        <taxon>Spirochaetota</taxon>
        <taxon>Spirochaetia</taxon>
        <taxon>Spirochaetales</taxon>
        <taxon>Borreliaceae</taxon>
        <taxon>Borreliella</taxon>
    </lineage>
</organism>
<geneLocation type="plasmid" evidence="1">
    <name>lp36</name>
</geneLocation>
<proteinExistence type="predicted"/>
<dbReference type="AlphaFoldDB" id="Q9S554"/>
<evidence type="ECO:0000313" key="1">
    <source>
        <dbReference type="EMBL" id="AAD47134.1"/>
    </source>
</evidence>
<name>Q9S554_BORBG</name>
<reference evidence="1" key="1">
    <citation type="submission" date="1997-05" db="EMBL/GenBank/DDBJ databases">
        <title>3' fragment of L14 clone of Borrelia burgdorferi.</title>
        <authorList>
            <person name="Feng S."/>
            <person name="Barthold S.W."/>
        </authorList>
    </citation>
    <scope>NUCLEOTIDE SEQUENCE</scope>
    <source>
        <strain evidence="1">N40</strain>
        <plasmid evidence="1">lp36</plasmid>
    </source>
</reference>
<feature type="non-terminal residue" evidence="1">
    <location>
        <position position="1"/>
    </location>
</feature>
<accession>Q9S554</accession>